<reference evidence="2" key="1">
    <citation type="journal article" date="2023" name="G3 (Bethesda)">
        <title>A reference genome for the long-term kleptoplast-retaining sea slug Elysia crispata morphotype clarki.</title>
        <authorList>
            <person name="Eastman K.E."/>
            <person name="Pendleton A.L."/>
            <person name="Shaikh M.A."/>
            <person name="Suttiyut T."/>
            <person name="Ogas R."/>
            <person name="Tomko P."/>
            <person name="Gavelis G."/>
            <person name="Widhalm J.R."/>
            <person name="Wisecaver J.H."/>
        </authorList>
    </citation>
    <scope>NUCLEOTIDE SEQUENCE</scope>
    <source>
        <strain evidence="2">ECLA1</strain>
    </source>
</reference>
<evidence type="ECO:0000256" key="1">
    <source>
        <dbReference type="SAM" id="MobiDB-lite"/>
    </source>
</evidence>
<feature type="region of interest" description="Disordered" evidence="1">
    <location>
        <begin position="128"/>
        <end position="305"/>
    </location>
</feature>
<name>A0AAE1D0H6_9GAST</name>
<feature type="compositionally biased region" description="Basic and acidic residues" evidence="1">
    <location>
        <begin position="664"/>
        <end position="684"/>
    </location>
</feature>
<comment type="caution">
    <text evidence="2">The sequence shown here is derived from an EMBL/GenBank/DDBJ whole genome shotgun (WGS) entry which is preliminary data.</text>
</comment>
<feature type="compositionally biased region" description="Basic and acidic residues" evidence="1">
    <location>
        <begin position="825"/>
        <end position="839"/>
    </location>
</feature>
<feature type="compositionally biased region" description="Basic and acidic residues" evidence="1">
    <location>
        <begin position="154"/>
        <end position="175"/>
    </location>
</feature>
<feature type="region of interest" description="Disordered" evidence="1">
    <location>
        <begin position="922"/>
        <end position="946"/>
    </location>
</feature>
<feature type="compositionally biased region" description="Polar residues" evidence="1">
    <location>
        <begin position="922"/>
        <end position="932"/>
    </location>
</feature>
<feature type="compositionally biased region" description="Basic and acidic residues" evidence="1">
    <location>
        <begin position="226"/>
        <end position="243"/>
    </location>
</feature>
<sequence length="1093" mass="120321">MSLAASRQFSSVQSGPTQEGQEPECPGSSAPSGCPDRPGHERFARPSIISDMMRQIHPERWLQTPEPPSPKSRPGARVIELWTRQELGKVAESQREMMSKAWCLGALRDPENRRAGGGEVLDSLRDNAGRFGAGDVNQESSKGSLDYASKKIPLSREKNATAKSPNKERRSDAHLKTSLALTSPMNEDRNESKGSKSRFLSASPSDTKIGPEKAKVHSRLAANKSSLRERNANNVYEEKRALSRDTTLQSSVDLPEWRDGGPASVSLELRDPHEELPEGETELPDNSISYAKPRANPPQPAGEDTGVVAASSKVALVLNRLLPRPESVTAMISFTRNRGLKTVGGDERFLPKADSEIVSGNKSRTAALNSDLQAKAASDVVVSRRTVATDTAEIPFEAGKKNKPKRVKRFSMKTSSSKLRPPVEEKEVSRSVGGVNRKQSGELQSRTPSKLSKQFLANGQVMMVDYRQASSVHKDAPKREEESERSKMKKALLSVFEYNLNGHRQNKIVITSRQPAKAPSNETGIGHARVRRTRRLTTKTVAASPSVITNLWRQIDKNRQHRMKEQQSIPGRRSLPLKVRVRKEVTIAQGDVAFLYPRRKAAVRKNTLRPHSPANFHACPWRPQPILELEEEEDGVNSMDESKSSSRLIDQTSPSTGRHALRTCPDDGKETRDKTVSRICHEPENTSDMKASTLDSSVQSQQRLQHFSNQRVEPVEEKTVWPIYSKKKKELPAGRKVNGGWLGDKATGGKLGDKPLNDMPDTSVYKSTMAEIGARRTAAKRKSRKYVSHAACTNNGTTAECCSANQHSGDLVSEKPSQTNLIPTDCERSGPRFDSDVSRKNGLWAGEGGRTVRNVRNSRTEGRPSVPVQKVIVEKRKERSGLRGRKKSSTSRESAVLPGNCSTDRAATDDACQVDPRLATCMTQGRPQSPTGSRLPKQGVASASETHLKHPLAVARLSPVLPVQQVTAAPTEAGDKTISSLSTNSDTIASTTLAYDNFPSILLEAEKNRGSPLKRFGSSLFTRLHFHQREDTADIIVIPVTVKARSARRLAVPEDWGWTAPAGLSISISTQVLQLWQELDTSLRTMARPRHKS</sequence>
<feature type="compositionally biased region" description="Polar residues" evidence="1">
    <location>
        <begin position="437"/>
        <end position="448"/>
    </location>
</feature>
<dbReference type="Proteomes" id="UP001283361">
    <property type="component" value="Unassembled WGS sequence"/>
</dbReference>
<gene>
    <name evidence="2" type="ORF">RRG08_034070</name>
</gene>
<evidence type="ECO:0000313" key="3">
    <source>
        <dbReference type="Proteomes" id="UP001283361"/>
    </source>
</evidence>
<feature type="region of interest" description="Disordered" evidence="1">
    <location>
        <begin position="873"/>
        <end position="908"/>
    </location>
</feature>
<feature type="compositionally biased region" description="Polar residues" evidence="1">
    <location>
        <begin position="686"/>
        <end position="711"/>
    </location>
</feature>
<feature type="compositionally biased region" description="Basic residues" evidence="1">
    <location>
        <begin position="401"/>
        <end position="411"/>
    </location>
</feature>
<keyword evidence="3" id="KW-1185">Reference proteome</keyword>
<protein>
    <submittedName>
        <fullName evidence="2">Uncharacterized protein</fullName>
    </submittedName>
</protein>
<evidence type="ECO:0000313" key="2">
    <source>
        <dbReference type="EMBL" id="KAK3749098.1"/>
    </source>
</evidence>
<dbReference type="EMBL" id="JAWDGP010005963">
    <property type="protein sequence ID" value="KAK3749098.1"/>
    <property type="molecule type" value="Genomic_DNA"/>
</dbReference>
<feature type="compositionally biased region" description="Polar residues" evidence="1">
    <location>
        <begin position="645"/>
        <end position="656"/>
    </location>
</feature>
<feature type="region of interest" description="Disordered" evidence="1">
    <location>
        <begin position="631"/>
        <end position="711"/>
    </location>
</feature>
<feature type="region of interest" description="Disordered" evidence="1">
    <location>
        <begin position="399"/>
        <end position="448"/>
    </location>
</feature>
<dbReference type="AlphaFoldDB" id="A0AAE1D0H6"/>
<proteinExistence type="predicted"/>
<feature type="region of interest" description="Disordered" evidence="1">
    <location>
        <begin position="810"/>
        <end position="848"/>
    </location>
</feature>
<feature type="region of interest" description="Disordered" evidence="1">
    <location>
        <begin position="1"/>
        <end position="77"/>
    </location>
</feature>
<organism evidence="2 3">
    <name type="scientific">Elysia crispata</name>
    <name type="common">lettuce slug</name>
    <dbReference type="NCBI Taxonomy" id="231223"/>
    <lineage>
        <taxon>Eukaryota</taxon>
        <taxon>Metazoa</taxon>
        <taxon>Spiralia</taxon>
        <taxon>Lophotrochozoa</taxon>
        <taxon>Mollusca</taxon>
        <taxon>Gastropoda</taxon>
        <taxon>Heterobranchia</taxon>
        <taxon>Euthyneura</taxon>
        <taxon>Panpulmonata</taxon>
        <taxon>Sacoglossa</taxon>
        <taxon>Placobranchoidea</taxon>
        <taxon>Plakobranchidae</taxon>
        <taxon>Elysia</taxon>
    </lineage>
</organism>
<feature type="compositionally biased region" description="Polar residues" evidence="1">
    <location>
        <begin position="1"/>
        <end position="20"/>
    </location>
</feature>
<accession>A0AAE1D0H6</accession>